<dbReference type="GO" id="GO:0000215">
    <property type="term" value="F:tRNA 2'-phosphotransferase activity"/>
    <property type="evidence" value="ECO:0007669"/>
    <property type="project" value="TreeGrafter"/>
</dbReference>
<accession>A0A1Q8CXT1</accession>
<comment type="caution">
    <text evidence="6">The sequence shown here is derived from an EMBL/GenBank/DDBJ whole genome shotgun (WGS) entry which is preliminary data.</text>
</comment>
<dbReference type="PANTHER" id="PTHR12684">
    <property type="entry name" value="PUTATIVE PHOSPHOTRANSFERASE"/>
    <property type="match status" value="1"/>
</dbReference>
<comment type="similarity">
    <text evidence="1 5">Belongs to the KptA/TPT1 family.</text>
</comment>
<evidence type="ECO:0000256" key="1">
    <source>
        <dbReference type="ARBA" id="ARBA00009836"/>
    </source>
</evidence>
<sequence length="174" mass="19541">MVRVSKYLAKHLRHRPERLGLALDEAGWVDVDELLAACASHQFPITRADLDHVVAANDKQRFAFDAQRRRIRANQGHTVDVELDLPVTTPPDVLFHGTVDRFLADIRRDGLRPMDRHDVHLSADEHTARRVGARRGRPVVLTVDAAAMVAAGHTFRVSANQVWLVSAVPPEFLR</sequence>
<name>A0A1Q8CXT1_9PSEU</name>
<reference evidence="6 7" key="1">
    <citation type="submission" date="2016-12" db="EMBL/GenBank/DDBJ databases">
        <title>The draft genome sequence of Actinophytocola sp. 11-183.</title>
        <authorList>
            <person name="Wang W."/>
            <person name="Yuan L."/>
        </authorList>
    </citation>
    <scope>NUCLEOTIDE SEQUENCE [LARGE SCALE GENOMIC DNA]</scope>
    <source>
        <strain evidence="6 7">11-183</strain>
    </source>
</reference>
<dbReference type="OrthoDB" id="4537997at2"/>
<evidence type="ECO:0000256" key="5">
    <source>
        <dbReference type="HAMAP-Rule" id="MF_00299"/>
    </source>
</evidence>
<dbReference type="EMBL" id="MSIE01000002">
    <property type="protein sequence ID" value="OLF19159.1"/>
    <property type="molecule type" value="Genomic_DNA"/>
</dbReference>
<dbReference type="HAMAP" id="MF_00299">
    <property type="entry name" value="KptA"/>
    <property type="match status" value="1"/>
</dbReference>
<dbReference type="Gene3D" id="3.20.170.30">
    <property type="match status" value="1"/>
</dbReference>
<keyword evidence="3 5" id="KW-0520">NAD</keyword>
<dbReference type="Proteomes" id="UP000185596">
    <property type="component" value="Unassembled WGS sequence"/>
</dbReference>
<dbReference type="RefSeq" id="WP_075123761.1">
    <property type="nucleotide sequence ID" value="NZ_MSIE01000002.1"/>
</dbReference>
<dbReference type="NCBIfam" id="NF002014">
    <property type="entry name" value="PRK00819.1-4"/>
    <property type="match status" value="1"/>
</dbReference>
<protein>
    <recommendedName>
        <fullName evidence="5">Probable RNA 2'-phosphotransferase</fullName>
        <ecNumber evidence="5">2.7.1.-</ecNumber>
    </recommendedName>
</protein>
<dbReference type="InterPro" id="IPR022928">
    <property type="entry name" value="RNA_2'-PTrans_KptA"/>
</dbReference>
<keyword evidence="7" id="KW-1185">Reference proteome</keyword>
<dbReference type="GO" id="GO:0003950">
    <property type="term" value="F:NAD+ poly-ADP-ribosyltransferase activity"/>
    <property type="evidence" value="ECO:0007669"/>
    <property type="project" value="InterPro"/>
</dbReference>
<dbReference type="GO" id="GO:0006388">
    <property type="term" value="P:tRNA splicing, via endonucleolytic cleavage and ligation"/>
    <property type="evidence" value="ECO:0007669"/>
    <property type="project" value="UniProtKB-UniRule"/>
</dbReference>
<dbReference type="Pfam" id="PF01885">
    <property type="entry name" value="PTS_2-RNA"/>
    <property type="match status" value="1"/>
</dbReference>
<gene>
    <name evidence="5" type="primary">kptA</name>
    <name evidence="6" type="ORF">BU204_01960</name>
</gene>
<dbReference type="PANTHER" id="PTHR12684:SF2">
    <property type="entry name" value="TRNA 2'-PHOSPHOTRANSFERASE 1"/>
    <property type="match status" value="1"/>
</dbReference>
<dbReference type="InterPro" id="IPR002745">
    <property type="entry name" value="Ptrans_KptA/Tpt1"/>
</dbReference>
<dbReference type="Gene3D" id="1.10.10.970">
    <property type="entry name" value="RNA 2'-phosphotransferase, Tpt1/KptA family, N-terminal domain"/>
    <property type="match status" value="1"/>
</dbReference>
<organism evidence="6 7">
    <name type="scientific">Actinophytocola xanthii</name>
    <dbReference type="NCBI Taxonomy" id="1912961"/>
    <lineage>
        <taxon>Bacteria</taxon>
        <taxon>Bacillati</taxon>
        <taxon>Actinomycetota</taxon>
        <taxon>Actinomycetes</taxon>
        <taxon>Pseudonocardiales</taxon>
        <taxon>Pseudonocardiaceae</taxon>
    </lineage>
</organism>
<dbReference type="SUPFAM" id="SSF56399">
    <property type="entry name" value="ADP-ribosylation"/>
    <property type="match status" value="1"/>
</dbReference>
<dbReference type="STRING" id="1912961.BU204_01960"/>
<proteinExistence type="inferred from homology"/>
<dbReference type="InterPro" id="IPR042081">
    <property type="entry name" value="RNA_2'-PTrans_C"/>
</dbReference>
<evidence type="ECO:0000256" key="4">
    <source>
        <dbReference type="ARBA" id="ARBA00025212"/>
    </source>
</evidence>
<comment type="function">
    <text evidence="4 5">Removes the 2'-phosphate from RNA via an intermediate in which the phosphate is ADP-ribosylated by NAD followed by a presumed transesterification to release the RNA and generate ADP-ribose 1''-2''-cyclic phosphate (APPR&gt;P). May function as an ADP-ribosylase.</text>
</comment>
<evidence type="ECO:0000256" key="3">
    <source>
        <dbReference type="ARBA" id="ARBA00023027"/>
    </source>
</evidence>
<dbReference type="InterPro" id="IPR042080">
    <property type="entry name" value="RNA_2'-PTrans_N"/>
</dbReference>
<evidence type="ECO:0000313" key="7">
    <source>
        <dbReference type="Proteomes" id="UP000185596"/>
    </source>
</evidence>
<evidence type="ECO:0000313" key="6">
    <source>
        <dbReference type="EMBL" id="OLF19159.1"/>
    </source>
</evidence>
<dbReference type="AlphaFoldDB" id="A0A1Q8CXT1"/>
<evidence type="ECO:0000256" key="2">
    <source>
        <dbReference type="ARBA" id="ARBA00022679"/>
    </source>
</evidence>
<keyword evidence="2 5" id="KW-0808">Transferase</keyword>
<dbReference type="EC" id="2.7.1.-" evidence="5"/>